<protein>
    <submittedName>
        <fullName evidence="11">M13 family metallopeptidase</fullName>
    </submittedName>
</protein>
<dbReference type="InterPro" id="IPR018497">
    <property type="entry name" value="Peptidase_M13_C"/>
</dbReference>
<comment type="similarity">
    <text evidence="2">Belongs to the peptidase M13 family.</text>
</comment>
<keyword evidence="4" id="KW-0479">Metal-binding</keyword>
<evidence type="ECO:0000313" key="12">
    <source>
        <dbReference type="Proteomes" id="UP001429601"/>
    </source>
</evidence>
<name>A0ABX0Q3M2_9GAMM</name>
<proteinExistence type="inferred from homology"/>
<evidence type="ECO:0000256" key="6">
    <source>
        <dbReference type="ARBA" id="ARBA00022833"/>
    </source>
</evidence>
<dbReference type="InterPro" id="IPR024079">
    <property type="entry name" value="MetalloPept_cat_dom_sf"/>
</dbReference>
<organism evidence="11 12">
    <name type="scientific">Luteibacter jiangsuensis</name>
    <dbReference type="NCBI Taxonomy" id="637577"/>
    <lineage>
        <taxon>Bacteria</taxon>
        <taxon>Pseudomonadati</taxon>
        <taxon>Pseudomonadota</taxon>
        <taxon>Gammaproteobacteria</taxon>
        <taxon>Lysobacterales</taxon>
        <taxon>Rhodanobacteraceae</taxon>
        <taxon>Luteibacter</taxon>
    </lineage>
</organism>
<evidence type="ECO:0000256" key="4">
    <source>
        <dbReference type="ARBA" id="ARBA00022723"/>
    </source>
</evidence>
<dbReference type="SUPFAM" id="SSF55486">
    <property type="entry name" value="Metalloproteases ('zincins'), catalytic domain"/>
    <property type="match status" value="1"/>
</dbReference>
<keyword evidence="7" id="KW-0482">Metalloprotease</keyword>
<accession>A0ABX0Q3M2</accession>
<dbReference type="Pfam" id="PF05649">
    <property type="entry name" value="Peptidase_M13_N"/>
    <property type="match status" value="1"/>
</dbReference>
<evidence type="ECO:0000313" key="11">
    <source>
        <dbReference type="EMBL" id="NID05124.1"/>
    </source>
</evidence>
<evidence type="ECO:0000256" key="1">
    <source>
        <dbReference type="ARBA" id="ARBA00001947"/>
    </source>
</evidence>
<keyword evidence="12" id="KW-1185">Reference proteome</keyword>
<comment type="caution">
    <text evidence="11">The sequence shown here is derived from an EMBL/GenBank/DDBJ whole genome shotgun (WGS) entry which is preliminary data.</text>
</comment>
<dbReference type="Pfam" id="PF01431">
    <property type="entry name" value="Peptidase_M13"/>
    <property type="match status" value="1"/>
</dbReference>
<dbReference type="Proteomes" id="UP001429601">
    <property type="component" value="Unassembled WGS sequence"/>
</dbReference>
<evidence type="ECO:0000259" key="10">
    <source>
        <dbReference type="Pfam" id="PF05649"/>
    </source>
</evidence>
<dbReference type="PRINTS" id="PR00786">
    <property type="entry name" value="NEPRILYSIN"/>
</dbReference>
<reference evidence="11 12" key="1">
    <citation type="journal article" date="2011" name="Curr. Microbiol.">
        <title>Luteibacter jiangsuensis sp. nov.: a methamidophos-degrading bacterium isolated from a methamidophos-manufacturing factory.</title>
        <authorList>
            <person name="Wang L."/>
            <person name="Wang G.L."/>
            <person name="Li S.P."/>
            <person name="Jiang J.D."/>
        </authorList>
    </citation>
    <scope>NUCLEOTIDE SEQUENCE [LARGE SCALE GENOMIC DNA]</scope>
    <source>
        <strain evidence="11 12">CGMCC 1.10133</strain>
    </source>
</reference>
<evidence type="ECO:0000256" key="7">
    <source>
        <dbReference type="ARBA" id="ARBA00023049"/>
    </source>
</evidence>
<gene>
    <name evidence="11" type="ORF">HBF26_09520</name>
</gene>
<dbReference type="RefSeq" id="WP_167125328.1">
    <property type="nucleotide sequence ID" value="NZ_JAAQQR010000003.1"/>
</dbReference>
<feature type="signal peptide" evidence="8">
    <location>
        <begin position="1"/>
        <end position="18"/>
    </location>
</feature>
<comment type="cofactor">
    <cofactor evidence="1">
        <name>Zn(2+)</name>
        <dbReference type="ChEBI" id="CHEBI:29105"/>
    </cofactor>
</comment>
<dbReference type="PANTHER" id="PTHR11733:SF167">
    <property type="entry name" value="FI17812P1-RELATED"/>
    <property type="match status" value="1"/>
</dbReference>
<dbReference type="EMBL" id="JAAQQR010000003">
    <property type="protein sequence ID" value="NID05124.1"/>
    <property type="molecule type" value="Genomic_DNA"/>
</dbReference>
<keyword evidence="5" id="KW-0378">Hydrolase</keyword>
<feature type="chain" id="PRO_5045657182" evidence="8">
    <location>
        <begin position="19"/>
        <end position="656"/>
    </location>
</feature>
<keyword evidence="6" id="KW-0862">Zinc</keyword>
<dbReference type="CDD" id="cd08662">
    <property type="entry name" value="M13"/>
    <property type="match status" value="1"/>
</dbReference>
<evidence type="ECO:0000259" key="9">
    <source>
        <dbReference type="Pfam" id="PF01431"/>
    </source>
</evidence>
<feature type="domain" description="Peptidase M13 N-terminal" evidence="10">
    <location>
        <begin position="33"/>
        <end position="405"/>
    </location>
</feature>
<dbReference type="Gene3D" id="3.40.390.10">
    <property type="entry name" value="Collagenase (Catalytic Domain)"/>
    <property type="match status" value="1"/>
</dbReference>
<feature type="domain" description="Peptidase M13 C-terminal" evidence="9">
    <location>
        <begin position="457"/>
        <end position="646"/>
    </location>
</feature>
<dbReference type="Gene3D" id="1.10.1380.10">
    <property type="entry name" value="Neutral endopeptidase , domain2"/>
    <property type="match status" value="1"/>
</dbReference>
<dbReference type="InterPro" id="IPR008753">
    <property type="entry name" value="Peptidase_M13_N"/>
</dbReference>
<dbReference type="PROSITE" id="PS51885">
    <property type="entry name" value="NEPRILYSIN"/>
    <property type="match status" value="1"/>
</dbReference>
<keyword evidence="8" id="KW-0732">Signal</keyword>
<dbReference type="InterPro" id="IPR000718">
    <property type="entry name" value="Peptidase_M13"/>
</dbReference>
<evidence type="ECO:0000256" key="2">
    <source>
        <dbReference type="ARBA" id="ARBA00007357"/>
    </source>
</evidence>
<dbReference type="InterPro" id="IPR042089">
    <property type="entry name" value="Peptidase_M13_dom_2"/>
</dbReference>
<dbReference type="PANTHER" id="PTHR11733">
    <property type="entry name" value="ZINC METALLOPROTEASE FAMILY M13 NEPRILYSIN-RELATED"/>
    <property type="match status" value="1"/>
</dbReference>
<keyword evidence="3" id="KW-0645">Protease</keyword>
<evidence type="ECO:0000256" key="8">
    <source>
        <dbReference type="SAM" id="SignalP"/>
    </source>
</evidence>
<sequence>MKSAFVLLAGLLGAAAVASPAPSLPATPPQVAPGDDFDRYVNGSWEREHPVPADRTSIGMWPDIQAKAIEQSRTLVEEAATAKAPMGILYASYMNQSVRDREGLRPLRSWLDRIDTIHDRTALATAIGQLAKIDVGAIVVPVIEEDDGHPGQSILTLREGRPGLPNADAYRATEGPAGARREAYRTYLVAMLTATGVPPSEAAGRVDAVLALEARLAESQLGPAAQRDAVGSYHPVPVSQLSSRVPGFAWSSWFAALGIEHPDRVNVAHPAVLRAQLEVVAAAPLDVLRDLLRLKLMNTYSRYVDTRSAAARLAYYGGALRGTTAEPPAWKRGVDLVTNLMPETLGRAYVEHYFPPAAKARAQAIADDVRIALAARVNKATWLSPSARAEVSRKLKRTRISIGYPDTWPAAPTVALREDDLAGNVARLTAWRFDQAVARLTQPLDRTTWQSPVSVPNAYASAAANEVIFPAALLQPPLFDPTADPAANYARLGATIGHELSHLFDDQGLHYDADGRLRDTWSTTDAQRFEAKANALAKQLEGYEPLPGHHVNGRLVLGESLADLTGLLAAHDAFAAKAAPAGEGRREADRRFFTAWAQLWRTSYREAYLRTLLPSDAHPPGAVRLSTVRNVDAWYDAFDVRRGALYLAPSERIRIW</sequence>
<evidence type="ECO:0000256" key="3">
    <source>
        <dbReference type="ARBA" id="ARBA00022670"/>
    </source>
</evidence>
<evidence type="ECO:0000256" key="5">
    <source>
        <dbReference type="ARBA" id="ARBA00022801"/>
    </source>
</evidence>